<comment type="subcellular location">
    <subcellularLocation>
        <location evidence="2">Membrane</location>
    </subcellularLocation>
</comment>
<dbReference type="InterPro" id="IPR050121">
    <property type="entry name" value="Cytochrome_P450_monoxygenase"/>
</dbReference>
<feature type="transmembrane region" description="Helical" evidence="13">
    <location>
        <begin position="35"/>
        <end position="54"/>
    </location>
</feature>
<evidence type="ECO:0000256" key="1">
    <source>
        <dbReference type="ARBA" id="ARBA00001971"/>
    </source>
</evidence>
<evidence type="ECO:0000313" key="14">
    <source>
        <dbReference type="EMBL" id="KAK5082012.1"/>
    </source>
</evidence>
<keyword evidence="7 13" id="KW-1133">Transmembrane helix</keyword>
<evidence type="ECO:0000256" key="12">
    <source>
        <dbReference type="PIRSR" id="PIRSR602403-1"/>
    </source>
</evidence>
<keyword evidence="6 12" id="KW-0479">Metal-binding</keyword>
<sequence>MSDSYTVPLGALTLGSLSYWTYFQRGEHFLYAVQYIQGFAITVLAGAIFFSQQADISFLASLSHSIRLSAIFLAGLYANCAFYRLFLNPLNKFPGPYFARLTKFNHCFRNAGLDAYKQFLNDHQKYNTKFLRIGPNDLSVVDVRAVQIVSAADSKCVKSPWYQNDYPLISLHTTRDRAMHDRRRRVWAPAFSDKALRGYEQRVQRLNDLLITKLDESKGSPLDATNLLNLYSFDTMGDLAFGNDFGMLESGKPHWAIKLLNEGMDPLGLQLPVWFFRTLAAIPGLAAGYWKFIAFCTQQLENRIAVHGKTDPNKPDITQSLIDHYLKSSPENKKELWPMLCGDSRLIIVAGSDTTAATLSYLFYHIASKKDWQEKLRKEIQDIKASTKSTERTIADQSLKDAPVLNGMINEALRLNPPVPSGVFRQTPPEGVTIGETFIPGNSVIQIPTYVMSRSEDNYVEPAQFMPERWSSRPELIKEKDAFIPFSTGPFGCIGKNLAYMEIRTITSQIIDQFDVSLAPGEDGRKLVEEAVDHFTLGLKPLMLEFRRRN</sequence>
<comment type="cofactor">
    <cofactor evidence="1 12">
        <name>heme</name>
        <dbReference type="ChEBI" id="CHEBI:30413"/>
    </cofactor>
</comment>
<evidence type="ECO:0000256" key="5">
    <source>
        <dbReference type="ARBA" id="ARBA00022692"/>
    </source>
</evidence>
<feature type="transmembrane region" description="Helical" evidence="13">
    <location>
        <begin position="66"/>
        <end position="86"/>
    </location>
</feature>
<evidence type="ECO:0000256" key="6">
    <source>
        <dbReference type="ARBA" id="ARBA00022723"/>
    </source>
</evidence>
<evidence type="ECO:0000256" key="9">
    <source>
        <dbReference type="ARBA" id="ARBA00023004"/>
    </source>
</evidence>
<dbReference type="PANTHER" id="PTHR24305">
    <property type="entry name" value="CYTOCHROME P450"/>
    <property type="match status" value="1"/>
</dbReference>
<keyword evidence="5 13" id="KW-0812">Transmembrane</keyword>
<comment type="similarity">
    <text evidence="3">Belongs to the cytochrome P450 family.</text>
</comment>
<organism evidence="14 15">
    <name type="scientific">Lithohypha guttulata</name>
    <dbReference type="NCBI Taxonomy" id="1690604"/>
    <lineage>
        <taxon>Eukaryota</taxon>
        <taxon>Fungi</taxon>
        <taxon>Dikarya</taxon>
        <taxon>Ascomycota</taxon>
        <taxon>Pezizomycotina</taxon>
        <taxon>Eurotiomycetes</taxon>
        <taxon>Chaetothyriomycetidae</taxon>
        <taxon>Chaetothyriales</taxon>
        <taxon>Trichomeriaceae</taxon>
        <taxon>Lithohypha</taxon>
    </lineage>
</organism>
<accession>A0AAN7SUL2</accession>
<keyword evidence="4 12" id="KW-0349">Heme</keyword>
<evidence type="ECO:0000256" key="2">
    <source>
        <dbReference type="ARBA" id="ARBA00004370"/>
    </source>
</evidence>
<comment type="caution">
    <text evidence="14">The sequence shown here is derived from an EMBL/GenBank/DDBJ whole genome shotgun (WGS) entry which is preliminary data.</text>
</comment>
<dbReference type="InterPro" id="IPR001128">
    <property type="entry name" value="Cyt_P450"/>
</dbReference>
<proteinExistence type="inferred from homology"/>
<dbReference type="FunFam" id="1.10.630.10:FF:000063">
    <property type="entry name" value="Cytochrome P450 monooxygenase"/>
    <property type="match status" value="1"/>
</dbReference>
<dbReference type="EMBL" id="JAVRRJ010000008">
    <property type="protein sequence ID" value="KAK5082012.1"/>
    <property type="molecule type" value="Genomic_DNA"/>
</dbReference>
<reference evidence="14 15" key="1">
    <citation type="submission" date="2023-08" db="EMBL/GenBank/DDBJ databases">
        <title>Black Yeasts Isolated from many extreme environments.</title>
        <authorList>
            <person name="Coleine C."/>
            <person name="Stajich J.E."/>
            <person name="Selbmann L."/>
        </authorList>
    </citation>
    <scope>NUCLEOTIDE SEQUENCE [LARGE SCALE GENOMIC DNA]</scope>
    <source>
        <strain evidence="14 15">CCFEE 5910</strain>
    </source>
</reference>
<dbReference type="Pfam" id="PF00067">
    <property type="entry name" value="p450"/>
    <property type="match status" value="1"/>
</dbReference>
<dbReference type="GO" id="GO:1902181">
    <property type="term" value="P:verruculogen biosynthetic process"/>
    <property type="evidence" value="ECO:0007669"/>
    <property type="project" value="UniProtKB-ARBA"/>
</dbReference>
<protein>
    <recommendedName>
        <fullName evidence="16">Cytochrome P450</fullName>
    </recommendedName>
</protein>
<dbReference type="CDD" id="cd11061">
    <property type="entry name" value="CYP67-like"/>
    <property type="match status" value="1"/>
</dbReference>
<name>A0AAN7SUL2_9EURO</name>
<dbReference type="Gene3D" id="1.10.630.10">
    <property type="entry name" value="Cytochrome P450"/>
    <property type="match status" value="1"/>
</dbReference>
<evidence type="ECO:0000256" key="13">
    <source>
        <dbReference type="SAM" id="Phobius"/>
    </source>
</evidence>
<dbReference type="SUPFAM" id="SSF48264">
    <property type="entry name" value="Cytochrome P450"/>
    <property type="match status" value="1"/>
</dbReference>
<feature type="binding site" description="axial binding residue" evidence="12">
    <location>
        <position position="493"/>
    </location>
    <ligand>
        <name>heme</name>
        <dbReference type="ChEBI" id="CHEBI:30413"/>
    </ligand>
    <ligandPart>
        <name>Fe</name>
        <dbReference type="ChEBI" id="CHEBI:18248"/>
    </ligandPart>
</feature>
<evidence type="ECO:0000256" key="7">
    <source>
        <dbReference type="ARBA" id="ARBA00022989"/>
    </source>
</evidence>
<evidence type="ECO:0000256" key="11">
    <source>
        <dbReference type="ARBA" id="ARBA00023136"/>
    </source>
</evidence>
<evidence type="ECO:0000313" key="15">
    <source>
        <dbReference type="Proteomes" id="UP001309876"/>
    </source>
</evidence>
<dbReference type="PANTHER" id="PTHR24305:SF187">
    <property type="entry name" value="P450, PUTATIVE (EUROFUNG)-RELATED"/>
    <property type="match status" value="1"/>
</dbReference>
<dbReference type="Proteomes" id="UP001309876">
    <property type="component" value="Unassembled WGS sequence"/>
</dbReference>
<dbReference type="GO" id="GO:0016020">
    <property type="term" value="C:membrane"/>
    <property type="evidence" value="ECO:0007669"/>
    <property type="project" value="UniProtKB-SubCell"/>
</dbReference>
<dbReference type="PRINTS" id="PR00385">
    <property type="entry name" value="P450"/>
</dbReference>
<dbReference type="GO" id="GO:0004497">
    <property type="term" value="F:monooxygenase activity"/>
    <property type="evidence" value="ECO:0007669"/>
    <property type="project" value="UniProtKB-KW"/>
</dbReference>
<dbReference type="GO" id="GO:0005506">
    <property type="term" value="F:iron ion binding"/>
    <property type="evidence" value="ECO:0007669"/>
    <property type="project" value="InterPro"/>
</dbReference>
<dbReference type="InterPro" id="IPR036396">
    <property type="entry name" value="Cyt_P450_sf"/>
</dbReference>
<dbReference type="InterPro" id="IPR002403">
    <property type="entry name" value="Cyt_P450_E_grp-IV"/>
</dbReference>
<evidence type="ECO:0000256" key="4">
    <source>
        <dbReference type="ARBA" id="ARBA00022617"/>
    </source>
</evidence>
<evidence type="ECO:0000256" key="8">
    <source>
        <dbReference type="ARBA" id="ARBA00023002"/>
    </source>
</evidence>
<keyword evidence="15" id="KW-1185">Reference proteome</keyword>
<dbReference type="AlphaFoldDB" id="A0AAN7SUL2"/>
<keyword evidence="10" id="KW-0503">Monooxygenase</keyword>
<keyword evidence="11 13" id="KW-0472">Membrane</keyword>
<evidence type="ECO:0008006" key="16">
    <source>
        <dbReference type="Google" id="ProtNLM"/>
    </source>
</evidence>
<dbReference type="PRINTS" id="PR00465">
    <property type="entry name" value="EP450IV"/>
</dbReference>
<dbReference type="GO" id="GO:0020037">
    <property type="term" value="F:heme binding"/>
    <property type="evidence" value="ECO:0007669"/>
    <property type="project" value="InterPro"/>
</dbReference>
<dbReference type="GO" id="GO:0016705">
    <property type="term" value="F:oxidoreductase activity, acting on paired donors, with incorporation or reduction of molecular oxygen"/>
    <property type="evidence" value="ECO:0007669"/>
    <property type="project" value="InterPro"/>
</dbReference>
<evidence type="ECO:0000256" key="10">
    <source>
        <dbReference type="ARBA" id="ARBA00023033"/>
    </source>
</evidence>
<keyword evidence="9 12" id="KW-0408">Iron</keyword>
<gene>
    <name evidence="14" type="ORF">LTR05_007154</name>
</gene>
<evidence type="ECO:0000256" key="3">
    <source>
        <dbReference type="ARBA" id="ARBA00010617"/>
    </source>
</evidence>
<keyword evidence="8" id="KW-0560">Oxidoreductase</keyword>